<feature type="transmembrane region" description="Helical" evidence="9">
    <location>
        <begin position="201"/>
        <end position="219"/>
    </location>
</feature>
<sequence length="283" mass="32205">MHATVTQYDEQPPFFTIEPTTGWGRLGLREIWEYRDLLYFLLWRDVKGRYKQMALGPLWIVIHPLLNMVIFSLVFGVVAKLPSNGVPYPIFTYTAILPWTFFASAVTGATHSLLSNSHLIAKVYFPRLIVPIVSVLAGVIDFSISFVILLGMMAYYGYFPGWKILTLPLFLLLAAAIGLAVGLWCATWVMHYRDVAQLVSYLVRGWMYVTPVVYAMSIIPERWQPLYRLNPMTNVIEGFRWALLDAGSPPDVFLVVSIIMIIPLLIGGAYYFRRTERTIVDVA</sequence>
<keyword evidence="4 9" id="KW-1003">Cell membrane</keyword>
<feature type="transmembrane region" description="Helical" evidence="9">
    <location>
        <begin position="135"/>
        <end position="158"/>
    </location>
</feature>
<evidence type="ECO:0000256" key="5">
    <source>
        <dbReference type="ARBA" id="ARBA00022519"/>
    </source>
</evidence>
<dbReference type="AlphaFoldDB" id="A0A0S6VT60"/>
<dbReference type="HOGENOM" id="CLU_060703_3_0_0"/>
<comment type="subcellular location">
    <subcellularLocation>
        <location evidence="1">Cell inner membrane</location>
        <topology evidence="1">Multi-pass membrane protein</topology>
    </subcellularLocation>
    <subcellularLocation>
        <location evidence="9">Cell membrane</location>
        <topology evidence="9">Multi-pass membrane protein</topology>
    </subcellularLocation>
</comment>
<dbReference type="InterPro" id="IPR013525">
    <property type="entry name" value="ABC2_TM"/>
</dbReference>
<keyword evidence="3 9" id="KW-0813">Transport</keyword>
<protein>
    <recommendedName>
        <fullName evidence="9">Transport permease protein</fullName>
    </recommendedName>
</protein>
<name>A0A0S6VT60_9BACT</name>
<dbReference type="GO" id="GO:0015920">
    <property type="term" value="P:lipopolysaccharide transport"/>
    <property type="evidence" value="ECO:0007669"/>
    <property type="project" value="TreeGrafter"/>
</dbReference>
<accession>A0A0S6VT60</accession>
<evidence type="ECO:0000256" key="9">
    <source>
        <dbReference type="RuleBase" id="RU361157"/>
    </source>
</evidence>
<evidence type="ECO:0000256" key="3">
    <source>
        <dbReference type="ARBA" id="ARBA00022448"/>
    </source>
</evidence>
<dbReference type="InterPro" id="IPR047817">
    <property type="entry name" value="ABC2_TM_bact-type"/>
</dbReference>
<evidence type="ECO:0000313" key="12">
    <source>
        <dbReference type="Proteomes" id="UP000030700"/>
    </source>
</evidence>
<dbReference type="Pfam" id="PF01061">
    <property type="entry name" value="ABC2_membrane"/>
    <property type="match status" value="1"/>
</dbReference>
<dbReference type="Proteomes" id="UP000030700">
    <property type="component" value="Unassembled WGS sequence"/>
</dbReference>
<feature type="transmembrane region" description="Helical" evidence="9">
    <location>
        <begin position="54"/>
        <end position="78"/>
    </location>
</feature>
<evidence type="ECO:0000256" key="1">
    <source>
        <dbReference type="ARBA" id="ARBA00004429"/>
    </source>
</evidence>
<feature type="transmembrane region" description="Helical" evidence="9">
    <location>
        <begin position="90"/>
        <end position="114"/>
    </location>
</feature>
<reference evidence="11" key="1">
    <citation type="journal article" date="2015" name="PeerJ">
        <title>First genomic representation of candidate bacterial phylum KSB3 points to enhanced environmental sensing as a trigger of wastewater bulking.</title>
        <authorList>
            <person name="Sekiguchi Y."/>
            <person name="Ohashi A."/>
            <person name="Parks D.H."/>
            <person name="Yamauchi T."/>
            <person name="Tyson G.W."/>
            <person name="Hugenholtz P."/>
        </authorList>
    </citation>
    <scope>NUCLEOTIDE SEQUENCE [LARGE SCALE GENOMIC DNA]</scope>
</reference>
<keyword evidence="7 9" id="KW-1133">Transmembrane helix</keyword>
<dbReference type="EMBL" id="DF820456">
    <property type="protein sequence ID" value="GAK50583.1"/>
    <property type="molecule type" value="Genomic_DNA"/>
</dbReference>
<keyword evidence="6 9" id="KW-0812">Transmembrane</keyword>
<organism evidence="11">
    <name type="scientific">Candidatus Moduliflexus flocculans</name>
    <dbReference type="NCBI Taxonomy" id="1499966"/>
    <lineage>
        <taxon>Bacteria</taxon>
        <taxon>Candidatus Moduliflexota</taxon>
        <taxon>Candidatus Moduliflexia</taxon>
        <taxon>Candidatus Moduliflexales</taxon>
        <taxon>Candidatus Moduliflexaceae</taxon>
    </lineage>
</organism>
<keyword evidence="8 9" id="KW-0472">Membrane</keyword>
<feature type="transmembrane region" description="Helical" evidence="9">
    <location>
        <begin position="164"/>
        <end position="189"/>
    </location>
</feature>
<feature type="domain" description="ABC transmembrane type-2" evidence="10">
    <location>
        <begin position="55"/>
        <end position="275"/>
    </location>
</feature>
<evidence type="ECO:0000256" key="6">
    <source>
        <dbReference type="ARBA" id="ARBA00022692"/>
    </source>
</evidence>
<dbReference type="PANTHER" id="PTHR30413">
    <property type="entry name" value="INNER MEMBRANE TRANSPORT PERMEASE"/>
    <property type="match status" value="1"/>
</dbReference>
<feature type="transmembrane region" description="Helical" evidence="9">
    <location>
        <begin position="252"/>
        <end position="272"/>
    </location>
</feature>
<keyword evidence="12" id="KW-1185">Reference proteome</keyword>
<evidence type="ECO:0000256" key="4">
    <source>
        <dbReference type="ARBA" id="ARBA00022475"/>
    </source>
</evidence>
<evidence type="ECO:0000256" key="7">
    <source>
        <dbReference type="ARBA" id="ARBA00022989"/>
    </source>
</evidence>
<dbReference type="STRING" id="1499966.U14_01816"/>
<dbReference type="GO" id="GO:0005886">
    <property type="term" value="C:plasma membrane"/>
    <property type="evidence" value="ECO:0007669"/>
    <property type="project" value="UniProtKB-SubCell"/>
</dbReference>
<dbReference type="PROSITE" id="PS51012">
    <property type="entry name" value="ABC_TM2"/>
    <property type="match status" value="1"/>
</dbReference>
<evidence type="ECO:0000256" key="8">
    <source>
        <dbReference type="ARBA" id="ARBA00023136"/>
    </source>
</evidence>
<evidence type="ECO:0000259" key="10">
    <source>
        <dbReference type="PROSITE" id="PS51012"/>
    </source>
</evidence>
<dbReference type="GO" id="GO:0140359">
    <property type="term" value="F:ABC-type transporter activity"/>
    <property type="evidence" value="ECO:0007669"/>
    <property type="project" value="InterPro"/>
</dbReference>
<dbReference type="PANTHER" id="PTHR30413:SF8">
    <property type="entry name" value="TRANSPORT PERMEASE PROTEIN"/>
    <property type="match status" value="1"/>
</dbReference>
<keyword evidence="5" id="KW-0997">Cell inner membrane</keyword>
<comment type="similarity">
    <text evidence="2 9">Belongs to the ABC-2 integral membrane protein family.</text>
</comment>
<evidence type="ECO:0000313" key="11">
    <source>
        <dbReference type="EMBL" id="GAK50583.1"/>
    </source>
</evidence>
<evidence type="ECO:0000256" key="2">
    <source>
        <dbReference type="ARBA" id="ARBA00007783"/>
    </source>
</evidence>
<proteinExistence type="inferred from homology"/>
<gene>
    <name evidence="11" type="ORF">U14_01816</name>
</gene>